<dbReference type="EMBL" id="LKAJ01000006">
    <property type="protein sequence ID" value="KRG21203.1"/>
    <property type="molecule type" value="Genomic_DNA"/>
</dbReference>
<evidence type="ECO:0000313" key="4">
    <source>
        <dbReference type="Proteomes" id="UP000051497"/>
    </source>
</evidence>
<keyword evidence="1" id="KW-0812">Transmembrane</keyword>
<dbReference type="EMBL" id="LKAJ02000001">
    <property type="protein sequence ID" value="MCS5711130.1"/>
    <property type="molecule type" value="Genomic_DNA"/>
</dbReference>
<reference evidence="2" key="1">
    <citation type="submission" date="2015-09" db="EMBL/GenBank/DDBJ databases">
        <title>Draft Genome Sequences of Two Novel Amoeba-resistant Intranuclear Bacteria, Candidatus Berkiella cookevillensis and Candidatus Berkiella aquae.</title>
        <authorList>
            <person name="Mehari Y.T."/>
            <person name="Arivett B.A."/>
            <person name="Farone A.L."/>
            <person name="Gunderson J.H."/>
            <person name="Farone M.B."/>
        </authorList>
    </citation>
    <scope>NUCLEOTIDE SEQUENCE [LARGE SCALE GENOMIC DNA]</scope>
    <source>
        <strain evidence="2">HT99</strain>
    </source>
</reference>
<dbReference type="RefSeq" id="WP_075066382.1">
    <property type="nucleotide sequence ID" value="NZ_LKAJ02000001.1"/>
</dbReference>
<reference evidence="3" key="3">
    <citation type="submission" date="2021-06" db="EMBL/GenBank/DDBJ databases">
        <title>Genomic Description and Analysis of Intracellular Bacteria, Candidatus Berkiella cookevillensis and Candidatus Berkiella aquae.</title>
        <authorList>
            <person name="Kidane D.T."/>
            <person name="Mehari Y.T."/>
            <person name="Rice F.C."/>
            <person name="Arivett B.A."/>
            <person name="Farone A.L."/>
            <person name="Berk S.G."/>
            <person name="Farone M.B."/>
        </authorList>
    </citation>
    <scope>NUCLEOTIDE SEQUENCE</scope>
    <source>
        <strain evidence="3">HT99</strain>
    </source>
</reference>
<evidence type="ECO:0000256" key="1">
    <source>
        <dbReference type="SAM" id="Phobius"/>
    </source>
</evidence>
<gene>
    <name evidence="3" type="primary">icmT</name>
    <name evidence="3" type="ORF">HT99x_006775</name>
    <name evidence="2" type="ORF">HT99x_01759</name>
</gene>
<keyword evidence="1" id="KW-0472">Membrane</keyword>
<reference evidence="3" key="2">
    <citation type="journal article" date="2016" name="Genome Announc.">
        <title>Draft Genome Sequences of Two Novel Amoeba-Resistant Intranuclear Bacteria, 'Candidatus Berkiella cookevillensis' and 'Candidatus Berkiella aquae'.</title>
        <authorList>
            <person name="Mehari Y.T."/>
            <person name="Arivett B.A."/>
            <person name="Farone A.L."/>
            <person name="Gunderson J.H."/>
            <person name="Farone M.B."/>
        </authorList>
    </citation>
    <scope>NUCLEOTIDE SEQUENCE</scope>
    <source>
        <strain evidence="3">HT99</strain>
    </source>
</reference>
<dbReference type="STRING" id="295108.HT99x_01759"/>
<name>A0A0Q9YYF4_9GAMM</name>
<dbReference type="AlphaFoldDB" id="A0A0Q9YYF4"/>
<comment type="caution">
    <text evidence="2">The sequence shown here is derived from an EMBL/GenBank/DDBJ whole genome shotgun (WGS) entry which is preliminary data.</text>
</comment>
<evidence type="ECO:0000313" key="3">
    <source>
        <dbReference type="EMBL" id="MCS5711130.1"/>
    </source>
</evidence>
<evidence type="ECO:0000313" key="2">
    <source>
        <dbReference type="EMBL" id="KRG21203.1"/>
    </source>
</evidence>
<feature type="transmembrane region" description="Helical" evidence="1">
    <location>
        <begin position="26"/>
        <end position="54"/>
    </location>
</feature>
<sequence>MRHPDTAHWRDSARTPMFFVIDAYSAIPLFVFLLHIRLWTFILACSVCAFFMLLKRFGFSMPVFIRWFRSFFAGNHRSSRSWSYTEKK</sequence>
<keyword evidence="1" id="KW-1133">Transmembrane helix</keyword>
<protein>
    <submittedName>
        <fullName evidence="3">IcmT/TraK family protein</fullName>
    </submittedName>
</protein>
<keyword evidence="4" id="KW-1185">Reference proteome</keyword>
<proteinExistence type="predicted"/>
<dbReference type="NCBIfam" id="NF038220">
    <property type="entry name" value="IcmT_TraK"/>
    <property type="match status" value="1"/>
</dbReference>
<dbReference type="OrthoDB" id="5659989at2"/>
<dbReference type="Proteomes" id="UP000051497">
    <property type="component" value="Unassembled WGS sequence"/>
</dbReference>
<accession>A0A0Q9YYF4</accession>
<dbReference type="InterPro" id="IPR047756">
    <property type="entry name" value="IcmT-like"/>
</dbReference>
<organism evidence="2">
    <name type="scientific">Candidatus Berkiella aquae</name>
    <dbReference type="NCBI Taxonomy" id="295108"/>
    <lineage>
        <taxon>Bacteria</taxon>
        <taxon>Pseudomonadati</taxon>
        <taxon>Pseudomonadota</taxon>
        <taxon>Gammaproteobacteria</taxon>
        <taxon>Candidatus Berkiellales</taxon>
        <taxon>Candidatus Berkiellaceae</taxon>
        <taxon>Candidatus Berkiella</taxon>
    </lineage>
</organism>